<dbReference type="PANTHER" id="PTHR13946:SF16">
    <property type="entry name" value="DNA-DIRECTED RNA POLYMERASE II SUBUNIT RPB11"/>
    <property type="match status" value="1"/>
</dbReference>
<proteinExistence type="inferred from homology"/>
<feature type="domain" description="DNA-directed RNA polymerase RBP11-like dimerisation" evidence="6">
    <location>
        <begin position="30"/>
        <end position="104"/>
    </location>
</feature>
<dbReference type="Gene3D" id="3.30.1360.10">
    <property type="entry name" value="RNA polymerase, RBP11-like subunit"/>
    <property type="match status" value="1"/>
</dbReference>
<protein>
    <submittedName>
        <fullName evidence="7">BQ5605_C001g00691 protein</fullName>
    </submittedName>
</protein>
<accession>A0A2X0P0M4</accession>
<comment type="similarity">
    <text evidence="5">Belongs to the archaeal Rpo11/eukaryotic RPB11/RPC19 RNA polymerase subunit family.</text>
</comment>
<dbReference type="SUPFAM" id="SSF55257">
    <property type="entry name" value="RBP11-like subunits of RNA polymerase"/>
    <property type="match status" value="1"/>
</dbReference>
<keyword evidence="4" id="KW-0539">Nucleus</keyword>
<dbReference type="PANTHER" id="PTHR13946">
    <property type="entry name" value="DNA-DIRECTED RNA POLYMERASE I,II,III"/>
    <property type="match status" value="1"/>
</dbReference>
<evidence type="ECO:0000313" key="7">
    <source>
        <dbReference type="EMBL" id="SGY48764.1"/>
    </source>
</evidence>
<dbReference type="InterPro" id="IPR009025">
    <property type="entry name" value="RBP11-like_dimer"/>
</dbReference>
<dbReference type="GO" id="GO:0003899">
    <property type="term" value="F:DNA-directed RNA polymerase activity"/>
    <property type="evidence" value="ECO:0007669"/>
    <property type="project" value="InterPro"/>
</dbReference>
<evidence type="ECO:0000313" key="8">
    <source>
        <dbReference type="Proteomes" id="UP000249464"/>
    </source>
</evidence>
<comment type="subcellular location">
    <subcellularLocation>
        <location evidence="1">Nucleus</location>
    </subcellularLocation>
</comment>
<dbReference type="InterPro" id="IPR036603">
    <property type="entry name" value="RBP11-like"/>
</dbReference>
<evidence type="ECO:0000256" key="2">
    <source>
        <dbReference type="ARBA" id="ARBA00022478"/>
    </source>
</evidence>
<evidence type="ECO:0000259" key="6">
    <source>
        <dbReference type="Pfam" id="PF13656"/>
    </source>
</evidence>
<dbReference type="HAMAP" id="MF_00261">
    <property type="entry name" value="RNApol_arch_Rpo11"/>
    <property type="match status" value="1"/>
</dbReference>
<evidence type="ECO:0000256" key="5">
    <source>
        <dbReference type="ARBA" id="ARBA00025751"/>
    </source>
</evidence>
<dbReference type="InterPro" id="IPR037685">
    <property type="entry name" value="RBP11"/>
</dbReference>
<dbReference type="GO" id="GO:0006366">
    <property type="term" value="P:transcription by RNA polymerase II"/>
    <property type="evidence" value="ECO:0007669"/>
    <property type="project" value="InterPro"/>
</dbReference>
<keyword evidence="3" id="KW-0804">Transcription</keyword>
<name>A0A2X0P0M4_9BASI</name>
<dbReference type="Pfam" id="PF13656">
    <property type="entry name" value="RNA_pol_L_2"/>
    <property type="match status" value="1"/>
</dbReference>
<evidence type="ECO:0000256" key="3">
    <source>
        <dbReference type="ARBA" id="ARBA00023163"/>
    </source>
</evidence>
<dbReference type="STRING" id="796604.A0A2X0P0M4"/>
<dbReference type="GO" id="GO:0046983">
    <property type="term" value="F:protein dimerization activity"/>
    <property type="evidence" value="ECO:0007669"/>
    <property type="project" value="InterPro"/>
</dbReference>
<sequence>MNAPSRYDQFVLADGEPRLVVDEDTKIPNAATVTINKQDHTLANMLRAQLLSFSYVTFAGYRVPHPLEPKVVLKIQTDGSASPLEAIGDAVQAIIVILAKMKEQFGQELIKARALGTNDEGDFYGGGMEGVEAQAGFL</sequence>
<reference evidence="7 8" key="1">
    <citation type="submission" date="2016-11" db="EMBL/GenBank/DDBJ databases">
        <authorList>
            <person name="Jaros S."/>
            <person name="Januszkiewicz K."/>
            <person name="Wedrychowicz H."/>
        </authorList>
    </citation>
    <scope>NUCLEOTIDE SEQUENCE [LARGE SCALE GENOMIC DNA]</scope>
</reference>
<dbReference type="EMBL" id="FQNC01000043">
    <property type="protein sequence ID" value="SGY48764.1"/>
    <property type="molecule type" value="Genomic_DNA"/>
</dbReference>
<keyword evidence="2" id="KW-0240">DNA-directed RNA polymerase</keyword>
<gene>
    <name evidence="7" type="primary">BQ5605_C001g00691</name>
    <name evidence="7" type="ORF">BQ5605_C001G00691</name>
</gene>
<keyword evidence="8" id="KW-1185">Reference proteome</keyword>
<dbReference type="CDD" id="cd06926">
    <property type="entry name" value="RNAP_II_RPB11"/>
    <property type="match status" value="1"/>
</dbReference>
<dbReference type="InterPro" id="IPR022905">
    <property type="entry name" value="Rpo11-like"/>
</dbReference>
<organism evidence="7 8">
    <name type="scientific">Microbotryum silenes-dioicae</name>
    <dbReference type="NCBI Taxonomy" id="796604"/>
    <lineage>
        <taxon>Eukaryota</taxon>
        <taxon>Fungi</taxon>
        <taxon>Dikarya</taxon>
        <taxon>Basidiomycota</taxon>
        <taxon>Pucciniomycotina</taxon>
        <taxon>Microbotryomycetes</taxon>
        <taxon>Microbotryales</taxon>
        <taxon>Microbotryaceae</taxon>
        <taxon>Microbotryum</taxon>
    </lineage>
</organism>
<dbReference type="AlphaFoldDB" id="A0A2X0P0M4"/>
<evidence type="ECO:0000256" key="4">
    <source>
        <dbReference type="ARBA" id="ARBA00023242"/>
    </source>
</evidence>
<dbReference type="GO" id="GO:0005665">
    <property type="term" value="C:RNA polymerase II, core complex"/>
    <property type="evidence" value="ECO:0007669"/>
    <property type="project" value="InterPro"/>
</dbReference>
<dbReference type="Proteomes" id="UP000249464">
    <property type="component" value="Unassembled WGS sequence"/>
</dbReference>
<evidence type="ECO:0000256" key="1">
    <source>
        <dbReference type="ARBA" id="ARBA00004123"/>
    </source>
</evidence>